<dbReference type="PANTHER" id="PTHR30055:SF234">
    <property type="entry name" value="HTH-TYPE TRANSCRIPTIONAL REGULATOR BETI"/>
    <property type="match status" value="1"/>
</dbReference>
<evidence type="ECO:0000256" key="4">
    <source>
        <dbReference type="PROSITE-ProRule" id="PRU00335"/>
    </source>
</evidence>
<dbReference type="PROSITE" id="PS50977">
    <property type="entry name" value="HTH_TETR_2"/>
    <property type="match status" value="1"/>
</dbReference>
<sequence length="203" mass="21841">MSSEGKGRTVATGGRARQARAIEKRKSILDSAIELMFAQGLQGVTHRQVAARASVPVGSIGYYFNTRDELLIHALQVHGEVLDAGAEAIVADLPEGQKLSSAEAARILLDIYLPGHHDLLIGWVGVKMDCVRESTTLQENLQAQRTRALEHLAQALHKVGYERLRAELVVLVIEGAVVEAAVAGEASAEKYTLKSLELLLSAA</sequence>
<reference evidence="6 7" key="1">
    <citation type="submission" date="2013-09" db="EMBL/GenBank/DDBJ databases">
        <title>Complete genome sequence of Corynebacterium doosanense CAU 212(T) (=DSM 45436(T)), isolated from activated sludge.</title>
        <authorList>
            <person name="Schaffert L."/>
            <person name="Albersmeier A."/>
            <person name="Kalinowski J."/>
            <person name="Ruckert C."/>
        </authorList>
    </citation>
    <scope>NUCLEOTIDE SEQUENCE [LARGE SCALE GENOMIC DNA]</scope>
    <source>
        <strain evidence="6 7">CAU 212</strain>
    </source>
</reference>
<evidence type="ECO:0000256" key="1">
    <source>
        <dbReference type="ARBA" id="ARBA00023015"/>
    </source>
</evidence>
<dbReference type="RefSeq" id="WP_020384508.1">
    <property type="nucleotide sequence ID" value="NZ_AQUX01000001.1"/>
</dbReference>
<feature type="DNA-binding region" description="H-T-H motif" evidence="4">
    <location>
        <begin position="45"/>
        <end position="64"/>
    </location>
</feature>
<dbReference type="InterPro" id="IPR009057">
    <property type="entry name" value="Homeodomain-like_sf"/>
</dbReference>
<organism evidence="6 7">
    <name type="scientific">Corynebacterium doosanense CAU 212 = DSM 45436</name>
    <dbReference type="NCBI Taxonomy" id="558173"/>
    <lineage>
        <taxon>Bacteria</taxon>
        <taxon>Bacillati</taxon>
        <taxon>Actinomycetota</taxon>
        <taxon>Actinomycetes</taxon>
        <taxon>Mycobacteriales</taxon>
        <taxon>Corynebacteriaceae</taxon>
        <taxon>Corynebacterium</taxon>
    </lineage>
</organism>
<dbReference type="PANTHER" id="PTHR30055">
    <property type="entry name" value="HTH-TYPE TRANSCRIPTIONAL REGULATOR RUTR"/>
    <property type="match status" value="1"/>
</dbReference>
<evidence type="ECO:0000259" key="5">
    <source>
        <dbReference type="PROSITE" id="PS50977"/>
    </source>
</evidence>
<dbReference type="InterPro" id="IPR050109">
    <property type="entry name" value="HTH-type_TetR-like_transc_reg"/>
</dbReference>
<dbReference type="STRING" id="558173.CDOO_10440"/>
<dbReference type="Gene3D" id="1.10.357.10">
    <property type="entry name" value="Tetracycline Repressor, domain 2"/>
    <property type="match status" value="1"/>
</dbReference>
<feature type="domain" description="HTH tetR-type" evidence="5">
    <location>
        <begin position="22"/>
        <end position="82"/>
    </location>
</feature>
<dbReference type="GO" id="GO:0000976">
    <property type="term" value="F:transcription cis-regulatory region binding"/>
    <property type="evidence" value="ECO:0007669"/>
    <property type="project" value="TreeGrafter"/>
</dbReference>
<evidence type="ECO:0000313" key="7">
    <source>
        <dbReference type="Proteomes" id="UP000029914"/>
    </source>
</evidence>
<name>A0A097IHN9_9CORY</name>
<gene>
    <name evidence="6" type="ORF">CDOO_10440</name>
</gene>
<dbReference type="SUPFAM" id="SSF46689">
    <property type="entry name" value="Homeodomain-like"/>
    <property type="match status" value="1"/>
</dbReference>
<dbReference type="eggNOG" id="COG3226">
    <property type="taxonomic scope" value="Bacteria"/>
</dbReference>
<evidence type="ECO:0000256" key="2">
    <source>
        <dbReference type="ARBA" id="ARBA00023125"/>
    </source>
</evidence>
<accession>A0A097IHN9</accession>
<evidence type="ECO:0000313" key="6">
    <source>
        <dbReference type="EMBL" id="AIT61639.1"/>
    </source>
</evidence>
<keyword evidence="2 4" id="KW-0238">DNA-binding</keyword>
<dbReference type="PRINTS" id="PR00455">
    <property type="entry name" value="HTHTETR"/>
</dbReference>
<protein>
    <submittedName>
        <fullName evidence="6">TetR family transcriptional regulator</fullName>
    </submittedName>
</protein>
<dbReference type="InterPro" id="IPR001647">
    <property type="entry name" value="HTH_TetR"/>
</dbReference>
<dbReference type="AlphaFoldDB" id="A0A097IHN9"/>
<keyword evidence="3" id="KW-0804">Transcription</keyword>
<dbReference type="Proteomes" id="UP000029914">
    <property type="component" value="Chromosome"/>
</dbReference>
<proteinExistence type="predicted"/>
<keyword evidence="7" id="KW-1185">Reference proteome</keyword>
<evidence type="ECO:0000256" key="3">
    <source>
        <dbReference type="ARBA" id="ARBA00023163"/>
    </source>
</evidence>
<dbReference type="EMBL" id="CP006764">
    <property type="protein sequence ID" value="AIT61639.1"/>
    <property type="molecule type" value="Genomic_DNA"/>
</dbReference>
<dbReference type="OrthoDB" id="3474596at2"/>
<dbReference type="Pfam" id="PF00440">
    <property type="entry name" value="TetR_N"/>
    <property type="match status" value="1"/>
</dbReference>
<keyword evidence="1" id="KW-0805">Transcription regulation</keyword>
<dbReference type="GO" id="GO:0003700">
    <property type="term" value="F:DNA-binding transcription factor activity"/>
    <property type="evidence" value="ECO:0007669"/>
    <property type="project" value="TreeGrafter"/>
</dbReference>
<dbReference type="KEGG" id="cdo:CDOO_10440"/>
<dbReference type="HOGENOM" id="CLU_069356_21_4_11"/>